<keyword evidence="1" id="KW-0472">Membrane</keyword>
<dbReference type="EMBL" id="UAWC01000009">
    <property type="protein sequence ID" value="SQB34426.1"/>
    <property type="molecule type" value="Genomic_DNA"/>
</dbReference>
<evidence type="ECO:0000313" key="2">
    <source>
        <dbReference type="EMBL" id="SQB34426.1"/>
    </source>
</evidence>
<keyword evidence="1" id="KW-1133">Transmembrane helix</keyword>
<evidence type="ECO:0000256" key="1">
    <source>
        <dbReference type="SAM" id="Phobius"/>
    </source>
</evidence>
<dbReference type="AlphaFoldDB" id="A0A2X2VZA2"/>
<dbReference type="RefSeq" id="WP_111921461.1">
    <property type="nucleotide sequence ID" value="NZ_SVCG01000003.1"/>
</dbReference>
<sequence>MKDRKVIFILSIFFIIIVLGFFQVSNTTPNSIKKDSTFKVYMNKNPLDIKIELAKYTFQLNKEIALNTKEKIINSTIVDKIKESEKINNINKEIILVFNNNVLKINKALRLMNNSYSLFIINYSLQCIDILP</sequence>
<protein>
    <submittedName>
        <fullName evidence="2">Uncharacterized protein</fullName>
    </submittedName>
</protein>
<feature type="transmembrane region" description="Helical" evidence="1">
    <location>
        <begin position="6"/>
        <end position="24"/>
    </location>
</feature>
<name>A0A2X2VZA2_CLOCO</name>
<keyword evidence="1" id="KW-0812">Transmembrane</keyword>
<evidence type="ECO:0000313" key="3">
    <source>
        <dbReference type="Proteomes" id="UP000250223"/>
    </source>
</evidence>
<dbReference type="Proteomes" id="UP000250223">
    <property type="component" value="Unassembled WGS sequence"/>
</dbReference>
<reference evidence="2 3" key="1">
    <citation type="submission" date="2018-06" db="EMBL/GenBank/DDBJ databases">
        <authorList>
            <consortium name="Pathogen Informatics"/>
            <person name="Doyle S."/>
        </authorList>
    </citation>
    <scope>NUCLEOTIDE SEQUENCE [LARGE SCALE GENOMIC DNA]</scope>
    <source>
        <strain evidence="2 3">NCTC13028</strain>
    </source>
</reference>
<proteinExistence type="predicted"/>
<gene>
    <name evidence="2" type="ORF">NCTC13028_01338</name>
</gene>
<organism evidence="2 3">
    <name type="scientific">Clostridium cochlearium</name>
    <dbReference type="NCBI Taxonomy" id="1494"/>
    <lineage>
        <taxon>Bacteria</taxon>
        <taxon>Bacillati</taxon>
        <taxon>Bacillota</taxon>
        <taxon>Clostridia</taxon>
        <taxon>Eubacteriales</taxon>
        <taxon>Clostridiaceae</taxon>
        <taxon>Clostridium</taxon>
    </lineage>
</organism>
<accession>A0A2X2VZA2</accession>